<protein>
    <submittedName>
        <fullName evidence="1">Internalin-A_(Fragment)</fullName>
    </submittedName>
</protein>
<gene>
    <name evidence="1" type="ORF">HINF_LOCUS6654</name>
    <name evidence="2" type="ORF">HINF_LOCUS6657</name>
</gene>
<dbReference type="Gene3D" id="3.80.10.10">
    <property type="entry name" value="Ribonuclease Inhibitor"/>
    <property type="match status" value="1"/>
</dbReference>
<reference evidence="1 3" key="1">
    <citation type="submission" date="2024-07" db="EMBL/GenBank/DDBJ databases">
        <authorList>
            <person name="Akdeniz Z."/>
        </authorList>
    </citation>
    <scope>NUCLEOTIDE SEQUENCE [LARGE SCALE GENOMIC DNA]</scope>
</reference>
<keyword evidence="3" id="KW-1185">Reference proteome</keyword>
<dbReference type="SUPFAM" id="SSF52058">
    <property type="entry name" value="L domain-like"/>
    <property type="match status" value="1"/>
</dbReference>
<organism evidence="1 3">
    <name type="scientific">Hexamita inflata</name>
    <dbReference type="NCBI Taxonomy" id="28002"/>
    <lineage>
        <taxon>Eukaryota</taxon>
        <taxon>Metamonada</taxon>
        <taxon>Diplomonadida</taxon>
        <taxon>Hexamitidae</taxon>
        <taxon>Hexamitinae</taxon>
        <taxon>Hexamita</taxon>
    </lineage>
</organism>
<sequence length="232" mass="27555">MYSSYVRQVQINVTLQVFQKYRCISQKTFVYHKISQQIYLPFQNQLSQLTLDASFNQIQFLKPISGLVNLLDLYLTDNDVREVISLRSLQKLQNLNLSYNKKLDIWGLQFLNRKTIFNISNSNILDESPLIQCRLQYNFHIYNKFVQNQLLQIVQCGHTTKDLEYSLKFKRIQFATHNSRSLQFKMLTTKNQQQQMQSEFKERTVNSLNKIANNYNVVIEMLVLPEDVSYMQ</sequence>
<dbReference type="EMBL" id="CAXDID020000013">
    <property type="protein sequence ID" value="CAL5981435.1"/>
    <property type="molecule type" value="Genomic_DNA"/>
</dbReference>
<evidence type="ECO:0000313" key="1">
    <source>
        <dbReference type="EMBL" id="CAL5981435.1"/>
    </source>
</evidence>
<evidence type="ECO:0000313" key="2">
    <source>
        <dbReference type="EMBL" id="CAL5981441.1"/>
    </source>
</evidence>
<proteinExistence type="predicted"/>
<dbReference type="Proteomes" id="UP001642409">
    <property type="component" value="Unassembled WGS sequence"/>
</dbReference>
<dbReference type="InterPro" id="IPR001611">
    <property type="entry name" value="Leu-rich_rpt"/>
</dbReference>
<evidence type="ECO:0000313" key="3">
    <source>
        <dbReference type="Proteomes" id="UP001642409"/>
    </source>
</evidence>
<dbReference type="EMBL" id="CAXDID020000013">
    <property type="protein sequence ID" value="CAL5981441.1"/>
    <property type="molecule type" value="Genomic_DNA"/>
</dbReference>
<comment type="caution">
    <text evidence="1">The sequence shown here is derived from an EMBL/GenBank/DDBJ whole genome shotgun (WGS) entry which is preliminary data.</text>
</comment>
<name>A0ABP1H1W9_9EUKA</name>
<accession>A0ABP1H1W9</accession>
<dbReference type="PROSITE" id="PS51450">
    <property type="entry name" value="LRR"/>
    <property type="match status" value="1"/>
</dbReference>
<dbReference type="InterPro" id="IPR032675">
    <property type="entry name" value="LRR_dom_sf"/>
</dbReference>